<comment type="caution">
    <text evidence="2">The sequence shown here is derived from an EMBL/GenBank/DDBJ whole genome shotgun (WGS) entry which is preliminary data.</text>
</comment>
<sequence>MFRYAILVLVAAATIEVSVGCHSPEHARRKRQVGSFEVEDLAAQVERSTAMREFFTNCLREKAGDIWVWQSVIDVTVLDTQWYFNSDLTNCSGFEDNADCWKNRLDQLLKTESDLMQPSRDCIDEYAINVATGQLRRKRQVTPQTNARCTNFFPNSPQVRAYTTCSNDEVNLTPGRADVDFPSVSQFVAEDVICDSEFSECGANDEELISGNDQAVPDFPYRFEAITRGDSPVRDAVTICNDRVFPLQDPSESRCGEWQEWSTCSATCGPGSRSRIRSCPSTFTGSTQESGSCNEGFCRTSPGGVGQGSPLGCLTTFILLLDSGLVSGLGGGPSNGNNSTLSSLFSQDALILCAITQPQVPPILCASRLQTIFNSDTQFSDGGSGSGSNSLLFSALLFCS</sequence>
<gene>
    <name evidence="2" type="ORF">CVLEPA_LOCUS15940</name>
</gene>
<keyword evidence="3" id="KW-1185">Reference proteome</keyword>
<evidence type="ECO:0000256" key="1">
    <source>
        <dbReference type="SAM" id="SignalP"/>
    </source>
</evidence>
<feature type="signal peptide" evidence="1">
    <location>
        <begin position="1"/>
        <end position="20"/>
    </location>
</feature>
<name>A0ABP0FZ11_CLALP</name>
<dbReference type="PROSITE" id="PS50092">
    <property type="entry name" value="TSP1"/>
    <property type="match status" value="1"/>
</dbReference>
<feature type="chain" id="PRO_5045316103" evidence="1">
    <location>
        <begin position="21"/>
        <end position="400"/>
    </location>
</feature>
<dbReference type="EMBL" id="CAWYQH010000098">
    <property type="protein sequence ID" value="CAK8684827.1"/>
    <property type="molecule type" value="Genomic_DNA"/>
</dbReference>
<organism evidence="2 3">
    <name type="scientific">Clavelina lepadiformis</name>
    <name type="common">Light-bulb sea squirt</name>
    <name type="synonym">Ascidia lepadiformis</name>
    <dbReference type="NCBI Taxonomy" id="159417"/>
    <lineage>
        <taxon>Eukaryota</taxon>
        <taxon>Metazoa</taxon>
        <taxon>Chordata</taxon>
        <taxon>Tunicata</taxon>
        <taxon>Ascidiacea</taxon>
        <taxon>Aplousobranchia</taxon>
        <taxon>Clavelinidae</taxon>
        <taxon>Clavelina</taxon>
    </lineage>
</organism>
<dbReference type="Proteomes" id="UP001642483">
    <property type="component" value="Unassembled WGS sequence"/>
</dbReference>
<accession>A0ABP0FZ11</accession>
<evidence type="ECO:0000313" key="2">
    <source>
        <dbReference type="EMBL" id="CAK8684827.1"/>
    </source>
</evidence>
<proteinExistence type="predicted"/>
<reference evidence="2 3" key="1">
    <citation type="submission" date="2024-02" db="EMBL/GenBank/DDBJ databases">
        <authorList>
            <person name="Daric V."/>
            <person name="Darras S."/>
        </authorList>
    </citation>
    <scope>NUCLEOTIDE SEQUENCE [LARGE SCALE GENOMIC DNA]</scope>
</reference>
<evidence type="ECO:0000313" key="3">
    <source>
        <dbReference type="Proteomes" id="UP001642483"/>
    </source>
</evidence>
<keyword evidence="1" id="KW-0732">Signal</keyword>
<dbReference type="InterPro" id="IPR036383">
    <property type="entry name" value="TSP1_rpt_sf"/>
</dbReference>
<dbReference type="Gene3D" id="2.20.100.10">
    <property type="entry name" value="Thrombospondin type-1 (TSP1) repeat"/>
    <property type="match status" value="1"/>
</dbReference>
<dbReference type="InterPro" id="IPR000884">
    <property type="entry name" value="TSP1_rpt"/>
</dbReference>
<dbReference type="SUPFAM" id="SSF82895">
    <property type="entry name" value="TSP-1 type 1 repeat"/>
    <property type="match status" value="1"/>
</dbReference>
<protein>
    <submittedName>
        <fullName evidence="2">Uncharacterized protein</fullName>
    </submittedName>
</protein>
<dbReference type="Pfam" id="PF00090">
    <property type="entry name" value="TSP_1"/>
    <property type="match status" value="1"/>
</dbReference>